<organism evidence="1 2">
    <name type="scientific">Spinacia oleracea</name>
    <name type="common">Spinach</name>
    <dbReference type="NCBI Taxonomy" id="3562"/>
    <lineage>
        <taxon>Eukaryota</taxon>
        <taxon>Viridiplantae</taxon>
        <taxon>Streptophyta</taxon>
        <taxon>Embryophyta</taxon>
        <taxon>Tracheophyta</taxon>
        <taxon>Spermatophyta</taxon>
        <taxon>Magnoliopsida</taxon>
        <taxon>eudicotyledons</taxon>
        <taxon>Gunneridae</taxon>
        <taxon>Pentapetalae</taxon>
        <taxon>Caryophyllales</taxon>
        <taxon>Chenopodiaceae</taxon>
        <taxon>Chenopodioideae</taxon>
        <taxon>Anserineae</taxon>
        <taxon>Spinacia</taxon>
    </lineage>
</organism>
<evidence type="ECO:0000313" key="1">
    <source>
        <dbReference type="Proteomes" id="UP000813463"/>
    </source>
</evidence>
<keyword evidence="1" id="KW-1185">Reference proteome</keyword>
<name>A0ABM3QKC4_SPIOL</name>
<dbReference type="GeneID" id="130460148"/>
<sequence>MVNVECESYTLNFEFCSLHKTVLPEKENTLEYCLSYHYQDGSERVGEPNRGTTIGVFCSCSLILNSGKHASNKLDSEFRKNDPSNRKYKLRLRYEEDHVMP</sequence>
<accession>A0ABM3QKC4</accession>
<dbReference type="RefSeq" id="XP_056683811.1">
    <property type="nucleotide sequence ID" value="XM_056827833.1"/>
</dbReference>
<reference evidence="2" key="2">
    <citation type="submission" date="2025-08" db="UniProtKB">
        <authorList>
            <consortium name="RefSeq"/>
        </authorList>
    </citation>
    <scope>IDENTIFICATION</scope>
    <source>
        <tissue evidence="2">Leaf</tissue>
    </source>
</reference>
<gene>
    <name evidence="2" type="primary">LOC130460148</name>
</gene>
<reference evidence="1" key="1">
    <citation type="journal article" date="2021" name="Nat. Commun.">
        <title>Genomic analyses provide insights into spinach domestication and the genetic basis of agronomic traits.</title>
        <authorList>
            <person name="Cai X."/>
            <person name="Sun X."/>
            <person name="Xu C."/>
            <person name="Sun H."/>
            <person name="Wang X."/>
            <person name="Ge C."/>
            <person name="Zhang Z."/>
            <person name="Wang Q."/>
            <person name="Fei Z."/>
            <person name="Jiao C."/>
            <person name="Wang Q."/>
        </authorList>
    </citation>
    <scope>NUCLEOTIDE SEQUENCE [LARGE SCALE GENOMIC DNA]</scope>
    <source>
        <strain evidence="1">cv. Varoflay</strain>
    </source>
</reference>
<protein>
    <submittedName>
        <fullName evidence="2">Uncharacterized protein</fullName>
    </submittedName>
</protein>
<proteinExistence type="predicted"/>
<dbReference type="Proteomes" id="UP000813463">
    <property type="component" value="Chromosome 4"/>
</dbReference>
<evidence type="ECO:0000313" key="2">
    <source>
        <dbReference type="RefSeq" id="XP_056683811.1"/>
    </source>
</evidence>